<dbReference type="RefSeq" id="WP_131901670.1">
    <property type="nucleotide sequence ID" value="NZ_SMKU01000306.1"/>
</dbReference>
<evidence type="ECO:0000256" key="1">
    <source>
        <dbReference type="SAM" id="MobiDB-lite"/>
    </source>
</evidence>
<keyword evidence="4" id="KW-1185">Reference proteome</keyword>
<dbReference type="InterPro" id="IPR008538">
    <property type="entry name" value="Uma2"/>
</dbReference>
<evidence type="ECO:0000313" key="3">
    <source>
        <dbReference type="EMBL" id="TDD70335.1"/>
    </source>
</evidence>
<dbReference type="InterPro" id="IPR012296">
    <property type="entry name" value="Nuclease_put_TT1808"/>
</dbReference>
<sequence length="254" mass="28401">MSHTLLHQVLVSSLVVPVGLAQRPGHDHLTAFGTRLADDTWLRPDLMVYRKDQAEGDLWYIRGAPLLAVEVVSPSSREADLRAKRALYARHGVPSYWVVDVHGDRKPAILVHELGEDGRYGAEERVPWGRSHRLSRPFGIELAPEELFDRLPGRAAAPRRNPVISYPAAPRVGSDLPHHEDLFDLDVFGHRWPTGAEKVELWDGCPVFYGRWDERDVRIAERAYPGRVVRLDQPPGEPGTMTIMPAPAEGAAVT</sequence>
<dbReference type="Gene3D" id="3.90.1570.10">
    <property type="entry name" value="tt1808, chain A"/>
    <property type="match status" value="1"/>
</dbReference>
<accession>A0A4R5AFA1</accession>
<dbReference type="CDD" id="cd06260">
    <property type="entry name" value="DUF820-like"/>
    <property type="match status" value="1"/>
</dbReference>
<name>A0A4R5AFA1_9ACTN</name>
<dbReference type="EMBL" id="SMKU01000306">
    <property type="protein sequence ID" value="TDD70335.1"/>
    <property type="molecule type" value="Genomic_DNA"/>
</dbReference>
<dbReference type="Pfam" id="PF05685">
    <property type="entry name" value="Uma2"/>
    <property type="match status" value="1"/>
</dbReference>
<dbReference type="InterPro" id="IPR011335">
    <property type="entry name" value="Restrct_endonuc-II-like"/>
</dbReference>
<dbReference type="PANTHER" id="PTHR35400">
    <property type="entry name" value="SLR1083 PROTEIN"/>
    <property type="match status" value="1"/>
</dbReference>
<keyword evidence="3" id="KW-0378">Hydrolase</keyword>
<organism evidence="3 4">
    <name type="scientific">Actinomadura rubrisoli</name>
    <dbReference type="NCBI Taxonomy" id="2530368"/>
    <lineage>
        <taxon>Bacteria</taxon>
        <taxon>Bacillati</taxon>
        <taxon>Actinomycetota</taxon>
        <taxon>Actinomycetes</taxon>
        <taxon>Streptosporangiales</taxon>
        <taxon>Thermomonosporaceae</taxon>
        <taxon>Actinomadura</taxon>
    </lineage>
</organism>
<evidence type="ECO:0000313" key="4">
    <source>
        <dbReference type="Proteomes" id="UP000294513"/>
    </source>
</evidence>
<dbReference type="AlphaFoldDB" id="A0A4R5AFA1"/>
<dbReference type="GO" id="GO:0004519">
    <property type="term" value="F:endonuclease activity"/>
    <property type="evidence" value="ECO:0007669"/>
    <property type="project" value="UniProtKB-KW"/>
</dbReference>
<dbReference type="OrthoDB" id="9799703at2"/>
<evidence type="ECO:0000259" key="2">
    <source>
        <dbReference type="Pfam" id="PF05685"/>
    </source>
</evidence>
<reference evidence="3 4" key="1">
    <citation type="submission" date="2019-03" db="EMBL/GenBank/DDBJ databases">
        <title>Draft genome sequences of novel Actinobacteria.</title>
        <authorList>
            <person name="Sahin N."/>
            <person name="Ay H."/>
            <person name="Saygin H."/>
        </authorList>
    </citation>
    <scope>NUCLEOTIDE SEQUENCE [LARGE SCALE GENOMIC DNA]</scope>
    <source>
        <strain evidence="3 4">H3C3</strain>
    </source>
</reference>
<feature type="region of interest" description="Disordered" evidence="1">
    <location>
        <begin position="230"/>
        <end position="254"/>
    </location>
</feature>
<keyword evidence="3" id="KW-0255">Endonuclease</keyword>
<keyword evidence="3" id="KW-0540">Nuclease</keyword>
<dbReference type="Proteomes" id="UP000294513">
    <property type="component" value="Unassembled WGS sequence"/>
</dbReference>
<comment type="caution">
    <text evidence="3">The sequence shown here is derived from an EMBL/GenBank/DDBJ whole genome shotgun (WGS) entry which is preliminary data.</text>
</comment>
<dbReference type="SUPFAM" id="SSF52980">
    <property type="entry name" value="Restriction endonuclease-like"/>
    <property type="match status" value="1"/>
</dbReference>
<protein>
    <submittedName>
        <fullName evidence="3">Uma2 family endonuclease</fullName>
    </submittedName>
</protein>
<gene>
    <name evidence="3" type="ORF">E1298_36755</name>
</gene>
<feature type="domain" description="Putative restriction endonuclease" evidence="2">
    <location>
        <begin position="23"/>
        <end position="143"/>
    </location>
</feature>
<dbReference type="PANTHER" id="PTHR35400:SF3">
    <property type="entry name" value="SLL1072 PROTEIN"/>
    <property type="match status" value="1"/>
</dbReference>
<proteinExistence type="predicted"/>